<dbReference type="EMBL" id="FOFA01000009">
    <property type="protein sequence ID" value="SER15442.1"/>
    <property type="molecule type" value="Genomic_DNA"/>
</dbReference>
<comment type="pathway">
    <text evidence="2">Cofactor biosynthesis; thiamine diphosphate biosynthesis.</text>
</comment>
<sequence>MSWFDRPSTRRGFLTSAGLGALGLGALAACGGGGSAGSAGSAGASSAAAAPSSVAPGTYGKLSLQLSWIKNIEFAGEFFADSKGYYKDAGFDSVDLVTGPVDSADALVVAGTVDVGLSAPDATARLVAEQGAPLKIIGATFQKNPFCILSLEEGKPIRTLADLGGKTIGIQAGTNQSIFEGLLKANNIDPSTIKTTVVQYEPTPLTEKKIDGFMAYLTNEPFIVKAKGFTPVTLSFADNGLPLASETFCVLQDTIENDRDKLKAFLAAEIKGWSDAVADPAAGAKLAAETYGKGLGLDVAGQTEQLEAQLKLVVSDDTKANGLFTLTPEFQDKIVAAIGALGTQISAADLFDMSLLDEVYAGDPSLKA</sequence>
<evidence type="ECO:0000256" key="9">
    <source>
        <dbReference type="ARBA" id="ARBA00023004"/>
    </source>
</evidence>
<evidence type="ECO:0000256" key="8">
    <source>
        <dbReference type="ARBA" id="ARBA00022977"/>
    </source>
</evidence>
<dbReference type="PROSITE" id="PS51318">
    <property type="entry name" value="TAT"/>
    <property type="match status" value="1"/>
</dbReference>
<dbReference type="OrthoDB" id="174578at2"/>
<name>A0A1H9LVC7_9ACTN</name>
<dbReference type="GO" id="GO:0016740">
    <property type="term" value="F:transferase activity"/>
    <property type="evidence" value="ECO:0007669"/>
    <property type="project" value="UniProtKB-KW"/>
</dbReference>
<keyword evidence="8" id="KW-0784">Thiamine biosynthesis</keyword>
<evidence type="ECO:0000256" key="5">
    <source>
        <dbReference type="ARBA" id="ARBA00022679"/>
    </source>
</evidence>
<gene>
    <name evidence="13" type="ORF">SAMN05421756_109137</name>
</gene>
<comment type="similarity">
    <text evidence="3">Belongs to the NMT1/THI5 family.</text>
</comment>
<dbReference type="InterPro" id="IPR015168">
    <property type="entry name" value="SsuA/THI5"/>
</dbReference>
<dbReference type="PANTHER" id="PTHR31528:SF1">
    <property type="entry name" value="4-AMINO-5-HYDROXYMETHYL-2-METHYLPYRIMIDINE PHOSPHATE SYNTHASE THI11-RELATED"/>
    <property type="match status" value="1"/>
</dbReference>
<protein>
    <recommendedName>
        <fullName evidence="10">Thiamine pyrimidine synthase</fullName>
    </recommendedName>
</protein>
<dbReference type="Proteomes" id="UP000198504">
    <property type="component" value="Unassembled WGS sequence"/>
</dbReference>
<evidence type="ECO:0000256" key="4">
    <source>
        <dbReference type="ARBA" id="ARBA00011738"/>
    </source>
</evidence>
<dbReference type="Pfam" id="PF09084">
    <property type="entry name" value="NMT1"/>
    <property type="match status" value="1"/>
</dbReference>
<accession>A0A1H9LVC7</accession>
<dbReference type="SUPFAM" id="SSF53850">
    <property type="entry name" value="Periplasmic binding protein-like II"/>
    <property type="match status" value="1"/>
</dbReference>
<feature type="domain" description="SsuA/THI5-like" evidence="12">
    <location>
        <begin position="71"/>
        <end position="281"/>
    </location>
</feature>
<evidence type="ECO:0000313" key="14">
    <source>
        <dbReference type="Proteomes" id="UP000198504"/>
    </source>
</evidence>
<dbReference type="PANTHER" id="PTHR31528">
    <property type="entry name" value="4-AMINO-5-HYDROXYMETHYL-2-METHYLPYRIMIDINE PHOSPHATE SYNTHASE THI11-RELATED"/>
    <property type="match status" value="1"/>
</dbReference>
<dbReference type="STRING" id="1036181.SAMN05421756_109137"/>
<evidence type="ECO:0000256" key="6">
    <source>
        <dbReference type="ARBA" id="ARBA00022723"/>
    </source>
</evidence>
<comment type="subunit">
    <text evidence="4">Homodimer.</text>
</comment>
<evidence type="ECO:0000256" key="11">
    <source>
        <dbReference type="ARBA" id="ARBA00048179"/>
    </source>
</evidence>
<dbReference type="RefSeq" id="WP_091184794.1">
    <property type="nucleotide sequence ID" value="NZ_FOFA01000009.1"/>
</dbReference>
<dbReference type="GO" id="GO:0009228">
    <property type="term" value="P:thiamine biosynthetic process"/>
    <property type="evidence" value="ECO:0007669"/>
    <property type="project" value="UniProtKB-KW"/>
</dbReference>
<keyword evidence="14" id="KW-1185">Reference proteome</keyword>
<keyword evidence="6" id="KW-0479">Metal-binding</keyword>
<evidence type="ECO:0000256" key="1">
    <source>
        <dbReference type="ARBA" id="ARBA00003469"/>
    </source>
</evidence>
<keyword evidence="7" id="KW-0663">Pyridoxal phosphate</keyword>
<keyword evidence="5" id="KW-0808">Transferase</keyword>
<dbReference type="InterPro" id="IPR027939">
    <property type="entry name" value="NMT1/THI5"/>
</dbReference>
<dbReference type="InterPro" id="IPR006311">
    <property type="entry name" value="TAT_signal"/>
</dbReference>
<evidence type="ECO:0000256" key="7">
    <source>
        <dbReference type="ARBA" id="ARBA00022898"/>
    </source>
</evidence>
<evidence type="ECO:0000313" key="13">
    <source>
        <dbReference type="EMBL" id="SER15442.1"/>
    </source>
</evidence>
<keyword evidence="9" id="KW-0408">Iron</keyword>
<dbReference type="GO" id="GO:0046872">
    <property type="term" value="F:metal ion binding"/>
    <property type="evidence" value="ECO:0007669"/>
    <property type="project" value="UniProtKB-KW"/>
</dbReference>
<dbReference type="AlphaFoldDB" id="A0A1H9LVC7"/>
<proteinExistence type="inferred from homology"/>
<comment type="function">
    <text evidence="1">Responsible for the formation of the pyrimidine heterocycle in the thiamine biosynthesis pathway. Catalyzes the formation of hydroxymethylpyrimidine phosphate (HMP-P) from histidine and pyridoxal phosphate (PLP). The protein uses PLP and the active site histidine to form HMP-P, generating an inactive enzyme. The enzyme can only undergo a single turnover, which suggests it is a suicide enzyme.</text>
</comment>
<dbReference type="Gene3D" id="3.40.190.10">
    <property type="entry name" value="Periplasmic binding protein-like II"/>
    <property type="match status" value="2"/>
</dbReference>
<organism evidence="13 14">
    <name type="scientific">Microlunatus flavus</name>
    <dbReference type="NCBI Taxonomy" id="1036181"/>
    <lineage>
        <taxon>Bacteria</taxon>
        <taxon>Bacillati</taxon>
        <taxon>Actinomycetota</taxon>
        <taxon>Actinomycetes</taxon>
        <taxon>Propionibacteriales</taxon>
        <taxon>Propionibacteriaceae</taxon>
        <taxon>Microlunatus</taxon>
    </lineage>
</organism>
<evidence type="ECO:0000259" key="12">
    <source>
        <dbReference type="Pfam" id="PF09084"/>
    </source>
</evidence>
<dbReference type="PROSITE" id="PS51257">
    <property type="entry name" value="PROKAR_LIPOPROTEIN"/>
    <property type="match status" value="1"/>
</dbReference>
<evidence type="ECO:0000256" key="10">
    <source>
        <dbReference type="ARBA" id="ARBA00033171"/>
    </source>
</evidence>
<evidence type="ECO:0000256" key="3">
    <source>
        <dbReference type="ARBA" id="ARBA00009406"/>
    </source>
</evidence>
<evidence type="ECO:0000256" key="2">
    <source>
        <dbReference type="ARBA" id="ARBA00004948"/>
    </source>
</evidence>
<reference evidence="14" key="1">
    <citation type="submission" date="2016-10" db="EMBL/GenBank/DDBJ databases">
        <authorList>
            <person name="Varghese N."/>
            <person name="Submissions S."/>
        </authorList>
    </citation>
    <scope>NUCLEOTIDE SEQUENCE [LARGE SCALE GENOMIC DNA]</scope>
    <source>
        <strain evidence="14">CGMCC 4.6856</strain>
    </source>
</reference>
<comment type="catalytic activity">
    <reaction evidence="11">
        <text>N(6)-(pyridoxal phosphate)-L-lysyl-[4-amino-5-hydroxymethyl-2-methylpyrimidine phosphate synthase] + L-histidyl-[4-amino-5-hydroxymethyl-2-methylpyrimidine phosphate synthase] + 2 Fe(3+) + 4 H2O = L-lysyl-[4-amino-5-hydroxymethyl-2-methylpyrimidine phosphate synthase] + (2S)-2-amino-5-hydroxy-4-oxopentanoyl-[4-amino-5-hydroxymethyl-2-methylpyrimidine phosphate synthase] + 4-amino-2-methyl-5-(phosphooxymethyl)pyrimidine + 3-oxopropanoate + 2 Fe(2+) + 2 H(+)</text>
        <dbReference type="Rhea" id="RHEA:65756"/>
        <dbReference type="Rhea" id="RHEA-COMP:16892"/>
        <dbReference type="Rhea" id="RHEA-COMP:16893"/>
        <dbReference type="Rhea" id="RHEA-COMP:16894"/>
        <dbReference type="Rhea" id="RHEA-COMP:16895"/>
        <dbReference type="ChEBI" id="CHEBI:15377"/>
        <dbReference type="ChEBI" id="CHEBI:15378"/>
        <dbReference type="ChEBI" id="CHEBI:29033"/>
        <dbReference type="ChEBI" id="CHEBI:29034"/>
        <dbReference type="ChEBI" id="CHEBI:29969"/>
        <dbReference type="ChEBI" id="CHEBI:29979"/>
        <dbReference type="ChEBI" id="CHEBI:33190"/>
        <dbReference type="ChEBI" id="CHEBI:58354"/>
        <dbReference type="ChEBI" id="CHEBI:143915"/>
        <dbReference type="ChEBI" id="CHEBI:157692"/>
    </reaction>
    <physiologicalReaction direction="left-to-right" evidence="11">
        <dbReference type="Rhea" id="RHEA:65757"/>
    </physiologicalReaction>
</comment>